<organism evidence="6 7">
    <name type="scientific">Mesorhizobium mediterraneum</name>
    <dbReference type="NCBI Taxonomy" id="43617"/>
    <lineage>
        <taxon>Bacteria</taxon>
        <taxon>Pseudomonadati</taxon>
        <taxon>Pseudomonadota</taxon>
        <taxon>Alphaproteobacteria</taxon>
        <taxon>Hyphomicrobiales</taxon>
        <taxon>Phyllobacteriaceae</taxon>
        <taxon>Mesorhizobium</taxon>
    </lineage>
</organism>
<keyword evidence="7" id="KW-1185">Reference proteome</keyword>
<feature type="transmembrane region" description="Helical" evidence="5">
    <location>
        <begin position="82"/>
        <end position="102"/>
    </location>
</feature>
<reference evidence="7" key="1">
    <citation type="submission" date="2017-08" db="EMBL/GenBank/DDBJ databases">
        <title>Mesorhizobium wenxinae sp. nov., a novel rhizobial species isolated from root nodules of chickpea (Cicer arietinum L.).</title>
        <authorList>
            <person name="Zhang J."/>
        </authorList>
    </citation>
    <scope>NUCLEOTIDE SEQUENCE [LARGE SCALE GENOMIC DNA]</scope>
    <source>
        <strain evidence="7">USDA 3392</strain>
    </source>
</reference>
<name>A0AB36RAX7_9HYPH</name>
<feature type="transmembrane region" description="Helical" evidence="5">
    <location>
        <begin position="114"/>
        <end position="133"/>
    </location>
</feature>
<evidence type="ECO:0000256" key="1">
    <source>
        <dbReference type="ARBA" id="ARBA00004141"/>
    </source>
</evidence>
<gene>
    <name evidence="6" type="ORF">CIT25_11570</name>
</gene>
<dbReference type="EMBL" id="NPKI01000015">
    <property type="protein sequence ID" value="PAQ02042.1"/>
    <property type="molecule type" value="Genomic_DNA"/>
</dbReference>
<dbReference type="RefSeq" id="WP_095484657.1">
    <property type="nucleotide sequence ID" value="NZ_CP088151.1"/>
</dbReference>
<dbReference type="InterPro" id="IPR002781">
    <property type="entry name" value="TM_pro_TauE-like"/>
</dbReference>
<comment type="subcellular location">
    <subcellularLocation>
        <location evidence="5">Cell membrane</location>
        <topology evidence="5">Multi-pass membrane protein</topology>
    </subcellularLocation>
    <subcellularLocation>
        <location evidence="1">Membrane</location>
        <topology evidence="1">Multi-pass membrane protein</topology>
    </subcellularLocation>
</comment>
<feature type="transmembrane region" description="Helical" evidence="5">
    <location>
        <begin position="42"/>
        <end position="70"/>
    </location>
</feature>
<feature type="transmembrane region" description="Helical" evidence="5">
    <location>
        <begin position="16"/>
        <end position="36"/>
    </location>
</feature>
<evidence type="ECO:0000256" key="3">
    <source>
        <dbReference type="ARBA" id="ARBA00022989"/>
    </source>
</evidence>
<comment type="caution">
    <text evidence="6">The sequence shown here is derived from an EMBL/GenBank/DDBJ whole genome shotgun (WGS) entry which is preliminary data.</text>
</comment>
<dbReference type="Proteomes" id="UP000216215">
    <property type="component" value="Unassembled WGS sequence"/>
</dbReference>
<feature type="transmembrane region" description="Helical" evidence="5">
    <location>
        <begin position="178"/>
        <end position="202"/>
    </location>
</feature>
<dbReference type="GO" id="GO:0005886">
    <property type="term" value="C:plasma membrane"/>
    <property type="evidence" value="ECO:0007669"/>
    <property type="project" value="UniProtKB-SubCell"/>
</dbReference>
<proteinExistence type="inferred from homology"/>
<comment type="similarity">
    <text evidence="5">Belongs to the 4-toluene sulfonate uptake permease (TSUP) (TC 2.A.102) family.</text>
</comment>
<dbReference type="PANTHER" id="PTHR43701">
    <property type="entry name" value="MEMBRANE TRANSPORTER PROTEIN MJ0441-RELATED"/>
    <property type="match status" value="1"/>
</dbReference>
<accession>A0AB36RAX7</accession>
<dbReference type="Pfam" id="PF01925">
    <property type="entry name" value="TauE"/>
    <property type="match status" value="2"/>
</dbReference>
<evidence type="ECO:0000256" key="4">
    <source>
        <dbReference type="ARBA" id="ARBA00023136"/>
    </source>
</evidence>
<keyword evidence="3 5" id="KW-1133">Transmembrane helix</keyword>
<sequence length="270" mass="27644">MTQGLTSTNPPQKLPLAFGGGAIIGALGGLIGLGGAEFRLPLLIGVFRFTALEAVILNKAMSLVVVATALPFRMGTVPFGQIAAHWPIIVNLLAGSLLGAWFGAGWATRLKSETLYRVIAALLIVIAAVLVFGHDASVGRALLTGTAQMAVGAVAGFAIGVVASFLGVAGGELLIPTLVLLFGADIKLAGSLSLAVSLPTVLVGFSRYSRDQSFATIGRNRSLLLVMAAGSIMGTLIGGFLLGIVPSALLLPALAAILVISAWKVWHQAR</sequence>
<feature type="transmembrane region" description="Helical" evidence="5">
    <location>
        <begin position="145"/>
        <end position="166"/>
    </location>
</feature>
<protein>
    <recommendedName>
        <fullName evidence="5">Probable membrane transporter protein</fullName>
    </recommendedName>
</protein>
<evidence type="ECO:0000256" key="5">
    <source>
        <dbReference type="RuleBase" id="RU363041"/>
    </source>
</evidence>
<evidence type="ECO:0000313" key="7">
    <source>
        <dbReference type="Proteomes" id="UP000216215"/>
    </source>
</evidence>
<evidence type="ECO:0000313" key="6">
    <source>
        <dbReference type="EMBL" id="PAQ02042.1"/>
    </source>
</evidence>
<dbReference type="PANTHER" id="PTHR43701:SF2">
    <property type="entry name" value="MEMBRANE TRANSPORTER PROTEIN YJNA-RELATED"/>
    <property type="match status" value="1"/>
</dbReference>
<feature type="transmembrane region" description="Helical" evidence="5">
    <location>
        <begin position="248"/>
        <end position="266"/>
    </location>
</feature>
<dbReference type="AlphaFoldDB" id="A0AB36RAX7"/>
<dbReference type="InterPro" id="IPR051598">
    <property type="entry name" value="TSUP/Inactive_protease-like"/>
</dbReference>
<feature type="transmembrane region" description="Helical" evidence="5">
    <location>
        <begin position="223"/>
        <end position="242"/>
    </location>
</feature>
<keyword evidence="4 5" id="KW-0472">Membrane</keyword>
<keyword evidence="5" id="KW-1003">Cell membrane</keyword>
<keyword evidence="2 5" id="KW-0812">Transmembrane</keyword>
<evidence type="ECO:0000256" key="2">
    <source>
        <dbReference type="ARBA" id="ARBA00022692"/>
    </source>
</evidence>